<evidence type="ECO:0000313" key="1">
    <source>
        <dbReference type="EMBL" id="MBD3365179.1"/>
    </source>
</evidence>
<evidence type="ECO:0000313" key="2">
    <source>
        <dbReference type="Proteomes" id="UP000630660"/>
    </source>
</evidence>
<comment type="caution">
    <text evidence="1">The sequence shown here is derived from an EMBL/GenBank/DDBJ whole genome shotgun (WGS) entry which is preliminary data.</text>
</comment>
<proteinExistence type="predicted"/>
<dbReference type="EMBL" id="WJKJ01000273">
    <property type="protein sequence ID" value="MBD3365179.1"/>
    <property type="molecule type" value="Genomic_DNA"/>
</dbReference>
<gene>
    <name evidence="1" type="ORF">GF359_08185</name>
</gene>
<organism evidence="1 2">
    <name type="scientific">candidate division WOR-3 bacterium</name>
    <dbReference type="NCBI Taxonomy" id="2052148"/>
    <lineage>
        <taxon>Bacteria</taxon>
        <taxon>Bacteria division WOR-3</taxon>
    </lineage>
</organism>
<accession>A0A9D5KBL1</accession>
<reference evidence="1" key="1">
    <citation type="submission" date="2019-11" db="EMBL/GenBank/DDBJ databases">
        <title>Microbial mats filling the niche in hypersaline microbial mats.</title>
        <authorList>
            <person name="Wong H.L."/>
            <person name="Macleod F.I."/>
            <person name="White R.A. III"/>
            <person name="Burns B.P."/>
        </authorList>
    </citation>
    <scope>NUCLEOTIDE SEQUENCE</scope>
    <source>
        <strain evidence="1">Bin_327</strain>
    </source>
</reference>
<dbReference type="AlphaFoldDB" id="A0A9D5KBL1"/>
<sequence>MYKINNREALSIRIPTTADIIEMLERAGFNIANLINPDLMPVLEAEVNHEIDLMHRRSDASSVFQARVRRWIQHRNWKY</sequence>
<protein>
    <submittedName>
        <fullName evidence="1">Uncharacterized protein</fullName>
    </submittedName>
</protein>
<dbReference type="Proteomes" id="UP000630660">
    <property type="component" value="Unassembled WGS sequence"/>
</dbReference>
<name>A0A9D5KBL1_UNCW3</name>